<dbReference type="PROSITE" id="PS51737">
    <property type="entry name" value="RECOMBINASE_DNA_BIND"/>
    <property type="match status" value="1"/>
</dbReference>
<dbReference type="PANTHER" id="PTHR30461">
    <property type="entry name" value="DNA-INVERTASE FROM LAMBDOID PROPHAGE"/>
    <property type="match status" value="1"/>
</dbReference>
<dbReference type="PANTHER" id="PTHR30461:SF24">
    <property type="entry name" value="SITE-SPECIFIC INTEGRASE_RESOLVASE-RELATED"/>
    <property type="match status" value="1"/>
</dbReference>
<dbReference type="InterPro" id="IPR011109">
    <property type="entry name" value="DNA_bind_recombinase_dom"/>
</dbReference>
<evidence type="ECO:0000313" key="3">
    <source>
        <dbReference type="Proteomes" id="UP000759273"/>
    </source>
</evidence>
<protein>
    <submittedName>
        <fullName evidence="2">Recombinase family protein</fullName>
    </submittedName>
</protein>
<gene>
    <name evidence="2" type="ORF">KHY36_02395</name>
</gene>
<proteinExistence type="predicted"/>
<dbReference type="GO" id="GO:0003677">
    <property type="term" value="F:DNA binding"/>
    <property type="evidence" value="ECO:0007669"/>
    <property type="project" value="InterPro"/>
</dbReference>
<comment type="caution">
    <text evidence="2">The sequence shown here is derived from an EMBL/GenBank/DDBJ whole genome shotgun (WGS) entry which is preliminary data.</text>
</comment>
<evidence type="ECO:0000259" key="1">
    <source>
        <dbReference type="PROSITE" id="PS51737"/>
    </source>
</evidence>
<dbReference type="InterPro" id="IPR038109">
    <property type="entry name" value="DNA_bind_recomb_sf"/>
</dbReference>
<accession>A0A943DEA3</accession>
<dbReference type="Proteomes" id="UP000759273">
    <property type="component" value="Unassembled WGS sequence"/>
</dbReference>
<dbReference type="AlphaFoldDB" id="A0A943DEA3"/>
<dbReference type="Gene3D" id="3.90.1750.20">
    <property type="entry name" value="Putative Large Serine Recombinase, Chain B, Domain 2"/>
    <property type="match status" value="1"/>
</dbReference>
<feature type="domain" description="Recombinase" evidence="1">
    <location>
        <begin position="7"/>
        <end position="103"/>
    </location>
</feature>
<dbReference type="EMBL" id="JAGZGG010000003">
    <property type="protein sequence ID" value="MBS5331364.1"/>
    <property type="molecule type" value="Genomic_DNA"/>
</dbReference>
<reference evidence="2" key="1">
    <citation type="submission" date="2021-02" db="EMBL/GenBank/DDBJ databases">
        <title>Infant gut strain persistence is associated with maternal origin, phylogeny, and functional potential including surface adhesion and iron acquisition.</title>
        <authorList>
            <person name="Lou Y.C."/>
        </authorList>
    </citation>
    <scope>NUCLEOTIDE SEQUENCE</scope>
    <source>
        <strain evidence="2">L3_101_000M1_dasL3_101_000M1_concoct_87</strain>
    </source>
</reference>
<evidence type="ECO:0000313" key="2">
    <source>
        <dbReference type="EMBL" id="MBS5331364.1"/>
    </source>
</evidence>
<dbReference type="GO" id="GO:0000150">
    <property type="term" value="F:DNA strand exchange activity"/>
    <property type="evidence" value="ECO:0007669"/>
    <property type="project" value="InterPro"/>
</dbReference>
<organism evidence="2 3">
    <name type="scientific">Subdoligranulum variabile</name>
    <dbReference type="NCBI Taxonomy" id="214851"/>
    <lineage>
        <taxon>Bacteria</taxon>
        <taxon>Bacillati</taxon>
        <taxon>Bacillota</taxon>
        <taxon>Clostridia</taxon>
        <taxon>Eubacteriales</taxon>
        <taxon>Oscillospiraceae</taxon>
        <taxon>Subdoligranulum</taxon>
    </lineage>
</organism>
<sequence length="273" mass="31348">MKNRYIPFGYQIQNGDSVINTEQAATVQHIFYAYTEGQSFKEIAEYLTTSGTAYHFSDNSWNKNIVARILANEIYCGAKGYPAIISKEVYSQAASIRSNKTVTYSAVLKPFRSDMQCACCGERLYWRPRTQQWTCRQCGMWSKPMQPENMAQQIVDRLYQIQQHPEIIHNPKEQCNTRSIEVAQLDHEIHTALALPELDADAIIDKILRRAELQFNYCAAGDDDPTTMQIKRACKEFKPTDTFPESFYSSIVSKIILHLDTHIDIKLRNGQTL</sequence>
<dbReference type="Pfam" id="PF07508">
    <property type="entry name" value="Recombinase"/>
    <property type="match status" value="1"/>
</dbReference>
<name>A0A943DEA3_9FIRM</name>
<dbReference type="InterPro" id="IPR050639">
    <property type="entry name" value="SSR_resolvase"/>
</dbReference>